<accession>A0A366H1S0</accession>
<dbReference type="EMBL" id="QNRR01000025">
    <property type="protein sequence ID" value="RBP35186.1"/>
    <property type="molecule type" value="Genomic_DNA"/>
</dbReference>
<keyword evidence="2" id="KW-0812">Transmembrane</keyword>
<dbReference type="PROSITE" id="PS51257">
    <property type="entry name" value="PROKAR_LIPOPROTEIN"/>
    <property type="match status" value="1"/>
</dbReference>
<keyword evidence="2" id="KW-0472">Membrane</keyword>
<keyword evidence="2" id="KW-1133">Transmembrane helix</keyword>
<dbReference type="AlphaFoldDB" id="A0A366H1S0"/>
<protein>
    <submittedName>
        <fullName evidence="3">Uncharacterized protein</fullName>
    </submittedName>
</protein>
<comment type="caution">
    <text evidence="3">The sequence shown here is derived from an EMBL/GenBank/DDBJ whole genome shotgun (WGS) entry which is preliminary data.</text>
</comment>
<evidence type="ECO:0000313" key="3">
    <source>
        <dbReference type="EMBL" id="RBP35186.1"/>
    </source>
</evidence>
<proteinExistence type="predicted"/>
<feature type="transmembrane region" description="Helical" evidence="2">
    <location>
        <begin position="44"/>
        <end position="62"/>
    </location>
</feature>
<gene>
    <name evidence="3" type="ORF">DES53_12512</name>
</gene>
<keyword evidence="4" id="KW-1185">Reference proteome</keyword>
<dbReference type="OrthoDB" id="196686at2"/>
<name>A0A366H1S0_9BACT</name>
<evidence type="ECO:0000256" key="2">
    <source>
        <dbReference type="SAM" id="Phobius"/>
    </source>
</evidence>
<feature type="region of interest" description="Disordered" evidence="1">
    <location>
        <begin position="70"/>
        <end position="105"/>
    </location>
</feature>
<evidence type="ECO:0000313" key="4">
    <source>
        <dbReference type="Proteomes" id="UP000253426"/>
    </source>
</evidence>
<reference evidence="3 4" key="1">
    <citation type="submission" date="2018-06" db="EMBL/GenBank/DDBJ databases">
        <title>Genomic Encyclopedia of Type Strains, Phase IV (KMG-IV): sequencing the most valuable type-strain genomes for metagenomic binning, comparative biology and taxonomic classification.</title>
        <authorList>
            <person name="Goeker M."/>
        </authorList>
    </citation>
    <scope>NUCLEOTIDE SEQUENCE [LARGE SCALE GENOMIC DNA]</scope>
    <source>
        <strain evidence="3 4">DSM 25532</strain>
    </source>
</reference>
<feature type="transmembrane region" description="Helical" evidence="2">
    <location>
        <begin position="13"/>
        <end position="32"/>
    </location>
</feature>
<dbReference type="RefSeq" id="WP_113962444.1">
    <property type="nucleotide sequence ID" value="NZ_QNRR01000025.1"/>
</dbReference>
<evidence type="ECO:0000256" key="1">
    <source>
        <dbReference type="SAM" id="MobiDB-lite"/>
    </source>
</evidence>
<dbReference type="Proteomes" id="UP000253426">
    <property type="component" value="Unassembled WGS sequence"/>
</dbReference>
<organism evidence="3 4">
    <name type="scientific">Roseimicrobium gellanilyticum</name>
    <dbReference type="NCBI Taxonomy" id="748857"/>
    <lineage>
        <taxon>Bacteria</taxon>
        <taxon>Pseudomonadati</taxon>
        <taxon>Verrucomicrobiota</taxon>
        <taxon>Verrucomicrobiia</taxon>
        <taxon>Verrucomicrobiales</taxon>
        <taxon>Verrucomicrobiaceae</taxon>
        <taxon>Roseimicrobium</taxon>
    </lineage>
</organism>
<sequence>MSARTPNWSEDDLNTYALTTASAAAGCALGILFGRGMSRTSSNITALSLLAVGAVVVAPTLTDFVSRLANRPGSARGSRKRLQGIRDGGVPENGDEIYATDFQGS</sequence>